<reference evidence="2" key="1">
    <citation type="submission" date="2017-01" db="EMBL/GenBank/DDBJ databases">
        <authorList>
            <person name="Varghese N."/>
            <person name="Submissions S."/>
        </authorList>
    </citation>
    <scope>NUCLEOTIDE SEQUENCE [LARGE SCALE GENOMIC DNA]</scope>
    <source>
        <strain evidence="2">DSM 23145</strain>
    </source>
</reference>
<evidence type="ECO:0000313" key="2">
    <source>
        <dbReference type="Proteomes" id="UP000185839"/>
    </source>
</evidence>
<keyword evidence="2" id="KW-1185">Reference proteome</keyword>
<accession>A0A1N7MUB5</accession>
<dbReference type="RefSeq" id="WP_076387506.1">
    <property type="nucleotide sequence ID" value="NZ_FTOI01000010.1"/>
</dbReference>
<dbReference type="EMBL" id="FTOI01000010">
    <property type="protein sequence ID" value="SIS89734.1"/>
    <property type="molecule type" value="Genomic_DNA"/>
</dbReference>
<name>A0A1N7MUB5_9FLAO</name>
<gene>
    <name evidence="1" type="ORF">SAMN05421789_11051</name>
</gene>
<dbReference type="Proteomes" id="UP000185839">
    <property type="component" value="Unassembled WGS sequence"/>
</dbReference>
<protein>
    <submittedName>
        <fullName evidence="1">Uncharacterized protein</fullName>
    </submittedName>
</protein>
<dbReference type="AlphaFoldDB" id="A0A1N7MUB5"/>
<dbReference type="STRING" id="713588.SAMN05421789_11051"/>
<dbReference type="OrthoDB" id="595022at2"/>
<organism evidence="1 2">
    <name type="scientific">Kaistella chaponensis</name>
    <dbReference type="NCBI Taxonomy" id="713588"/>
    <lineage>
        <taxon>Bacteria</taxon>
        <taxon>Pseudomonadati</taxon>
        <taxon>Bacteroidota</taxon>
        <taxon>Flavobacteriia</taxon>
        <taxon>Flavobacteriales</taxon>
        <taxon>Weeksellaceae</taxon>
        <taxon>Chryseobacterium group</taxon>
        <taxon>Kaistella</taxon>
    </lineage>
</organism>
<evidence type="ECO:0000313" key="1">
    <source>
        <dbReference type="EMBL" id="SIS89734.1"/>
    </source>
</evidence>
<proteinExistence type="predicted"/>
<sequence length="144" mass="16275">MDNKLTVKFQLLEIETAEFAIIDSVGINPKKIKFTTGLQFGISDANSEIMCNVIIEFFSDEQKLLLKLRTENKFKVMPEDWEAFKNDDGLTIPKGFLAHIAMISVGSSRGILHCKTENTPFNLFVLPLIDVTSMIAEDENFQLD</sequence>